<feature type="compositionally biased region" description="Low complexity" evidence="1">
    <location>
        <begin position="207"/>
        <end position="225"/>
    </location>
</feature>
<protein>
    <submittedName>
        <fullName evidence="2">Uncharacterized protein</fullName>
    </submittedName>
</protein>
<gene>
    <name evidence="2" type="ORF">BXZ70DRAFT_1008171</name>
</gene>
<organism evidence="2 3">
    <name type="scientific">Cristinia sonorae</name>
    <dbReference type="NCBI Taxonomy" id="1940300"/>
    <lineage>
        <taxon>Eukaryota</taxon>
        <taxon>Fungi</taxon>
        <taxon>Dikarya</taxon>
        <taxon>Basidiomycota</taxon>
        <taxon>Agaricomycotina</taxon>
        <taxon>Agaricomycetes</taxon>
        <taxon>Agaricomycetidae</taxon>
        <taxon>Agaricales</taxon>
        <taxon>Pleurotineae</taxon>
        <taxon>Stephanosporaceae</taxon>
        <taxon>Cristinia</taxon>
    </lineage>
</organism>
<reference evidence="2" key="1">
    <citation type="journal article" date="2021" name="New Phytol.">
        <title>Evolutionary innovations through gain and loss of genes in the ectomycorrhizal Boletales.</title>
        <authorList>
            <person name="Wu G."/>
            <person name="Miyauchi S."/>
            <person name="Morin E."/>
            <person name="Kuo A."/>
            <person name="Drula E."/>
            <person name="Varga T."/>
            <person name="Kohler A."/>
            <person name="Feng B."/>
            <person name="Cao Y."/>
            <person name="Lipzen A."/>
            <person name="Daum C."/>
            <person name="Hundley H."/>
            <person name="Pangilinan J."/>
            <person name="Johnson J."/>
            <person name="Barry K."/>
            <person name="LaButti K."/>
            <person name="Ng V."/>
            <person name="Ahrendt S."/>
            <person name="Min B."/>
            <person name="Choi I.G."/>
            <person name="Park H."/>
            <person name="Plett J.M."/>
            <person name="Magnuson J."/>
            <person name="Spatafora J.W."/>
            <person name="Nagy L.G."/>
            <person name="Henrissat B."/>
            <person name="Grigoriev I.V."/>
            <person name="Yang Z.L."/>
            <person name="Xu J."/>
            <person name="Martin F.M."/>
        </authorList>
    </citation>
    <scope>NUCLEOTIDE SEQUENCE</scope>
    <source>
        <strain evidence="2">KKN 215</strain>
    </source>
</reference>
<dbReference type="EMBL" id="JAEVFJ010000015">
    <property type="protein sequence ID" value="KAH8100684.1"/>
    <property type="molecule type" value="Genomic_DNA"/>
</dbReference>
<dbReference type="OrthoDB" id="3258282at2759"/>
<dbReference type="AlphaFoldDB" id="A0A8K0UQV4"/>
<accession>A0A8K0UQV4</accession>
<evidence type="ECO:0000313" key="3">
    <source>
        <dbReference type="Proteomes" id="UP000813824"/>
    </source>
</evidence>
<evidence type="ECO:0000256" key="1">
    <source>
        <dbReference type="SAM" id="MobiDB-lite"/>
    </source>
</evidence>
<evidence type="ECO:0000313" key="2">
    <source>
        <dbReference type="EMBL" id="KAH8100684.1"/>
    </source>
</evidence>
<feature type="region of interest" description="Disordered" evidence="1">
    <location>
        <begin position="167"/>
        <end position="406"/>
    </location>
</feature>
<feature type="compositionally biased region" description="Acidic residues" evidence="1">
    <location>
        <begin position="312"/>
        <end position="323"/>
    </location>
</feature>
<feature type="compositionally biased region" description="Low complexity" evidence="1">
    <location>
        <begin position="240"/>
        <end position="250"/>
    </location>
</feature>
<comment type="caution">
    <text evidence="2">The sequence shown here is derived from an EMBL/GenBank/DDBJ whole genome shotgun (WGS) entry which is preliminary data.</text>
</comment>
<keyword evidence="3" id="KW-1185">Reference proteome</keyword>
<proteinExistence type="predicted"/>
<name>A0A8K0UQV4_9AGAR</name>
<feature type="compositionally biased region" description="Polar residues" evidence="1">
    <location>
        <begin position="186"/>
        <end position="195"/>
    </location>
</feature>
<feature type="compositionally biased region" description="Basic residues" evidence="1">
    <location>
        <begin position="393"/>
        <end position="404"/>
    </location>
</feature>
<feature type="compositionally biased region" description="Acidic residues" evidence="1">
    <location>
        <begin position="334"/>
        <end position="346"/>
    </location>
</feature>
<sequence>MSSSRLAAKQQQQLNYFQQSPVRGQLEPSDGFSKTGWRYLQCTDTPNELRVLLPPRTAMIYAQLLRAEVVELAKDTEASWDRIVEIRHLKDRMIRKCQRLSRGASVRDKNTSRVMFFTVHAPPDFRMKEMERWFRSQGPDITQAEEIPAPARTTPYCCDKCGPPPQAYAQTAQQSRPPAQPRRASTPRSSHNKASISERIARRPSGSQLAQTASRQAQAASAQSSKHVRPETSPPPLPVPSRSRSSTRNPGALSRQRSTSKAPLPSVAIQERSRQTSPAQGLRTELPARATLQSPDPLPIPYRSPREASRFDDDDDDEGDDLDIPMVDKSPSPLEEEQRDDYDDLYADPPPVTHTPPIAHTPDPEQVAFPSSGFLETIHEAGDPGPGSSRPTLPRRRSSLKKSTSRLSIISQTKSVSWAMDKESMDPMAKFMEATQEVEVVAKELEGVRAEYHEQILEMREICKTVTTAIENSNPDSESLQRDESTLRDQEYKVLVALERMQVKESEYHKKVICVLEETKRVVQLCEKKKDHQDN</sequence>
<dbReference type="Proteomes" id="UP000813824">
    <property type="component" value="Unassembled WGS sequence"/>
</dbReference>